<dbReference type="EMBL" id="CP000557">
    <property type="protein sequence ID" value="ABO67697.1"/>
    <property type="molecule type" value="Genomic_DNA"/>
</dbReference>
<protein>
    <submittedName>
        <fullName evidence="1">Uncharacterized protein</fullName>
    </submittedName>
</protein>
<dbReference type="AlphaFoldDB" id="A4IQU3"/>
<proteinExistence type="predicted"/>
<dbReference type="KEGG" id="gtn:GTNG_2350"/>
<evidence type="ECO:0000313" key="1">
    <source>
        <dbReference type="EMBL" id="ABO67697.1"/>
    </source>
</evidence>
<name>A4IQU3_GEOTN</name>
<dbReference type="Proteomes" id="UP000001578">
    <property type="component" value="Chromosome"/>
</dbReference>
<organism evidence="1 2">
    <name type="scientific">Geobacillus thermodenitrificans (strain NG80-2)</name>
    <dbReference type="NCBI Taxonomy" id="420246"/>
    <lineage>
        <taxon>Bacteria</taxon>
        <taxon>Bacillati</taxon>
        <taxon>Bacillota</taxon>
        <taxon>Bacilli</taxon>
        <taxon>Bacillales</taxon>
        <taxon>Anoxybacillaceae</taxon>
        <taxon>Geobacillus</taxon>
    </lineage>
</organism>
<gene>
    <name evidence="1" type="ordered locus">GTNG_2350</name>
</gene>
<reference evidence="1 2" key="1">
    <citation type="journal article" date="2007" name="Proc. Natl. Acad. Sci. U.S.A.">
        <title>Genome and proteome of long-chain alkane degrading Geobacillus thermodenitrificans NG80-2 isolated from a deep-subsurface oil reservoir.</title>
        <authorList>
            <person name="Feng L."/>
            <person name="Wang W."/>
            <person name="Cheng J."/>
            <person name="Ren Y."/>
            <person name="Zhao G."/>
            <person name="Gao C."/>
            <person name="Tang Y."/>
            <person name="Liu X."/>
            <person name="Han W."/>
            <person name="Peng X."/>
            <person name="Liu R."/>
            <person name="Wang L."/>
        </authorList>
    </citation>
    <scope>NUCLEOTIDE SEQUENCE [LARGE SCALE GENOMIC DNA]</scope>
    <source>
        <strain evidence="1 2">NG80-2</strain>
    </source>
</reference>
<evidence type="ECO:0000313" key="2">
    <source>
        <dbReference type="Proteomes" id="UP000001578"/>
    </source>
</evidence>
<accession>A4IQU3</accession>
<dbReference type="HOGENOM" id="CLU_1813039_0_0_9"/>
<sequence>MLTNFAVHVFDDDVRVASIIRQSFKHTAMVGQFVFDFFEVAPHLDDEMIQLVLTMDLPFPEAVNSFMNRLPFFLQHCTKRSISSRDSVTLSRPFSFFAVARLSWCIAKSDKCLRGKRVGGNEIVSERIELVRWIPIETQRSL</sequence>